<name>A0A9X0BK70_9EURO</name>
<keyword evidence="2" id="KW-1185">Reference proteome</keyword>
<evidence type="ECO:0000313" key="1">
    <source>
        <dbReference type="EMBL" id="KAJ5470345.1"/>
    </source>
</evidence>
<reference evidence="1" key="2">
    <citation type="journal article" date="2023" name="IMA Fungus">
        <title>Comparative genomic study of the Penicillium genus elucidates a diverse pangenome and 15 lateral gene transfer events.</title>
        <authorList>
            <person name="Petersen C."/>
            <person name="Sorensen T."/>
            <person name="Nielsen M.R."/>
            <person name="Sondergaard T.E."/>
            <person name="Sorensen J.L."/>
            <person name="Fitzpatrick D.A."/>
            <person name="Frisvad J.C."/>
            <person name="Nielsen K.L."/>
        </authorList>
    </citation>
    <scope>NUCLEOTIDE SEQUENCE</scope>
    <source>
        <strain evidence="1">IBT 17660</strain>
    </source>
</reference>
<accession>A0A9X0BK70</accession>
<protein>
    <submittedName>
        <fullName evidence="1">Uncharacterized protein</fullName>
    </submittedName>
</protein>
<dbReference type="Proteomes" id="UP001147760">
    <property type="component" value="Unassembled WGS sequence"/>
</dbReference>
<evidence type="ECO:0000313" key="2">
    <source>
        <dbReference type="Proteomes" id="UP001147760"/>
    </source>
</evidence>
<reference evidence="1" key="1">
    <citation type="submission" date="2022-12" db="EMBL/GenBank/DDBJ databases">
        <authorList>
            <person name="Petersen C."/>
        </authorList>
    </citation>
    <scope>NUCLEOTIDE SEQUENCE</scope>
    <source>
        <strain evidence="1">IBT 17660</strain>
    </source>
</reference>
<sequence>MGKGSKSLKDFIVGIPDGKLSGFTSGEHKLYSDINFRLDNQGLTTGHPQYYNLHVQINNQTTISTLQRAKGATVANTLVPTDWSWTPEQIRQALLANIII</sequence>
<organism evidence="1 2">
    <name type="scientific">Penicillium desertorum</name>
    <dbReference type="NCBI Taxonomy" id="1303715"/>
    <lineage>
        <taxon>Eukaryota</taxon>
        <taxon>Fungi</taxon>
        <taxon>Dikarya</taxon>
        <taxon>Ascomycota</taxon>
        <taxon>Pezizomycotina</taxon>
        <taxon>Eurotiomycetes</taxon>
        <taxon>Eurotiomycetidae</taxon>
        <taxon>Eurotiales</taxon>
        <taxon>Aspergillaceae</taxon>
        <taxon>Penicillium</taxon>
    </lineage>
</organism>
<dbReference type="AlphaFoldDB" id="A0A9X0BK70"/>
<dbReference type="EMBL" id="JAPWDO010000005">
    <property type="protein sequence ID" value="KAJ5470345.1"/>
    <property type="molecule type" value="Genomic_DNA"/>
</dbReference>
<dbReference type="OrthoDB" id="3521506at2759"/>
<gene>
    <name evidence="1" type="ORF">N7530_007702</name>
</gene>
<proteinExistence type="predicted"/>
<comment type="caution">
    <text evidence="1">The sequence shown here is derived from an EMBL/GenBank/DDBJ whole genome shotgun (WGS) entry which is preliminary data.</text>
</comment>